<organism evidence="1 2">
    <name type="scientific">Heterotrigona itama</name>
    <dbReference type="NCBI Taxonomy" id="395501"/>
    <lineage>
        <taxon>Eukaryota</taxon>
        <taxon>Metazoa</taxon>
        <taxon>Ecdysozoa</taxon>
        <taxon>Arthropoda</taxon>
        <taxon>Hexapoda</taxon>
        <taxon>Insecta</taxon>
        <taxon>Pterygota</taxon>
        <taxon>Neoptera</taxon>
        <taxon>Endopterygota</taxon>
        <taxon>Hymenoptera</taxon>
        <taxon>Apocrita</taxon>
        <taxon>Aculeata</taxon>
        <taxon>Apoidea</taxon>
        <taxon>Anthophila</taxon>
        <taxon>Apidae</taxon>
        <taxon>Heterotrigona</taxon>
    </lineage>
</organism>
<accession>A0A6V7GWE5</accession>
<dbReference type="EMBL" id="CAJDYZ010003413">
    <property type="protein sequence ID" value="CAD1470091.1"/>
    <property type="molecule type" value="Genomic_DNA"/>
</dbReference>
<protein>
    <submittedName>
        <fullName evidence="1">Uncharacterized protein</fullName>
    </submittedName>
</protein>
<dbReference type="AlphaFoldDB" id="A0A6V7GWE5"/>
<reference evidence="1" key="1">
    <citation type="submission" date="2020-07" db="EMBL/GenBank/DDBJ databases">
        <authorList>
            <person name="Nazaruddin N."/>
        </authorList>
    </citation>
    <scope>NUCLEOTIDE SEQUENCE</scope>
</reference>
<feature type="non-terminal residue" evidence="1">
    <location>
        <position position="1"/>
    </location>
</feature>
<dbReference type="Proteomes" id="UP000752696">
    <property type="component" value="Unassembled WGS sequence"/>
</dbReference>
<sequence length="58" mass="6520">IFSMNPLMLPISYVLACIHIMFPSRSSRQNAIFGKALTLAAPMDSFIYSTPRCLDIRV</sequence>
<gene>
    <name evidence="1" type="ORF">MHI_LOCUS176884</name>
</gene>
<name>A0A6V7GWE5_9HYME</name>
<keyword evidence="2" id="KW-1185">Reference proteome</keyword>
<proteinExistence type="predicted"/>
<evidence type="ECO:0000313" key="2">
    <source>
        <dbReference type="Proteomes" id="UP000752696"/>
    </source>
</evidence>
<comment type="caution">
    <text evidence="1">The sequence shown here is derived from an EMBL/GenBank/DDBJ whole genome shotgun (WGS) entry which is preliminary data.</text>
</comment>
<evidence type="ECO:0000313" key="1">
    <source>
        <dbReference type="EMBL" id="CAD1470091.1"/>
    </source>
</evidence>